<evidence type="ECO:0000313" key="2">
    <source>
        <dbReference type="Proteomes" id="UP000886861"/>
    </source>
</evidence>
<sequence>MIEIKEVKTKSDKRKFVDFPTKLYKGCDQYVHPLRIDELNLFSPKNVSYEDCDTIGFLAYKDGKLAGRIAGIEQRIYNEKVHEKRIRFTRFDCINDVEVAKALFNAIEEWAKSKDMDIVHGPLGFNDLDREGMLIEGFDELATFEEQYNYPYYPELMEKCGYGKEVDWLEYKIFPTYGEREKRVEELAEKVLKRYNLRMVKEKSKKKFIEKYKKGVFEVIDEAYGDLHGVVPYTDKLRDQIINQFKMFISLKYMVTIVNEKDEVVAFGFAIPSLSRAVQKCKGRLTPCGIARLLYAVNHPKILDFALIGIRKSYLNKGLPAIVLNYIMKHLDEFGVEYCETNLNLEYNIPIQNQWKNFDHVQHKRRRCYIKYLNENAKKD</sequence>
<proteinExistence type="predicted"/>
<dbReference type="Proteomes" id="UP000886861">
    <property type="component" value="Unassembled WGS sequence"/>
</dbReference>
<reference evidence="1" key="2">
    <citation type="journal article" date="2021" name="PeerJ">
        <title>Extensive microbial diversity within the chicken gut microbiome revealed by metagenomics and culture.</title>
        <authorList>
            <person name="Gilroy R."/>
            <person name="Ravi A."/>
            <person name="Getino M."/>
            <person name="Pursley I."/>
            <person name="Horton D.L."/>
            <person name="Alikhan N.F."/>
            <person name="Baker D."/>
            <person name="Gharbi K."/>
            <person name="Hall N."/>
            <person name="Watson M."/>
            <person name="Adriaenssens E.M."/>
            <person name="Foster-Nyarko E."/>
            <person name="Jarju S."/>
            <person name="Secka A."/>
            <person name="Antonio M."/>
            <person name="Oren A."/>
            <person name="Chaudhuri R.R."/>
            <person name="La Ragione R."/>
            <person name="Hildebrand F."/>
            <person name="Pallen M.J."/>
        </authorList>
    </citation>
    <scope>NUCLEOTIDE SEQUENCE</scope>
    <source>
        <strain evidence="1">CHK186-9395</strain>
    </source>
</reference>
<dbReference type="InterPro" id="IPR039968">
    <property type="entry name" value="BcerS-like"/>
</dbReference>
<dbReference type="EMBL" id="DVOJ01000013">
    <property type="protein sequence ID" value="HIV01591.1"/>
    <property type="molecule type" value="Genomic_DNA"/>
</dbReference>
<dbReference type="SUPFAM" id="SSF55729">
    <property type="entry name" value="Acyl-CoA N-acyltransferases (Nat)"/>
    <property type="match status" value="1"/>
</dbReference>
<evidence type="ECO:0008006" key="3">
    <source>
        <dbReference type="Google" id="ProtNLM"/>
    </source>
</evidence>
<reference evidence="1" key="1">
    <citation type="submission" date="2020-10" db="EMBL/GenBank/DDBJ databases">
        <authorList>
            <person name="Gilroy R."/>
        </authorList>
    </citation>
    <scope>NUCLEOTIDE SEQUENCE</scope>
    <source>
        <strain evidence="1">CHK186-9395</strain>
    </source>
</reference>
<dbReference type="PANTHER" id="PTHR41368">
    <property type="entry name" value="PROTEIN YGHO"/>
    <property type="match status" value="1"/>
</dbReference>
<evidence type="ECO:0000313" key="1">
    <source>
        <dbReference type="EMBL" id="HIV01591.1"/>
    </source>
</evidence>
<comment type="caution">
    <text evidence="1">The sequence shown here is derived from an EMBL/GenBank/DDBJ whole genome shotgun (WGS) entry which is preliminary data.</text>
</comment>
<organism evidence="1 2">
    <name type="scientific">Candidatus Caccopulliclostridium gallistercoris</name>
    <dbReference type="NCBI Taxonomy" id="2840719"/>
    <lineage>
        <taxon>Bacteria</taxon>
        <taxon>Bacillati</taxon>
        <taxon>Bacillota</taxon>
        <taxon>Clostridia</taxon>
        <taxon>Candidatus Caccopulliclostridium</taxon>
    </lineage>
</organism>
<gene>
    <name evidence="1" type="ORF">IAA62_03450</name>
</gene>
<protein>
    <recommendedName>
        <fullName evidence="3">N-acetyltransferase</fullName>
    </recommendedName>
</protein>
<name>A0A9D1NFG5_9FIRM</name>
<dbReference type="AlphaFoldDB" id="A0A9D1NFG5"/>
<dbReference type="InterPro" id="IPR016181">
    <property type="entry name" value="Acyl_CoA_acyltransferase"/>
</dbReference>
<dbReference type="PANTHER" id="PTHR41368:SF1">
    <property type="entry name" value="PROTEIN YGHO"/>
    <property type="match status" value="1"/>
</dbReference>
<accession>A0A9D1NFG5</accession>